<evidence type="ECO:0000259" key="7">
    <source>
        <dbReference type="Pfam" id="PF00135"/>
    </source>
</evidence>
<proteinExistence type="evidence at transcript level"/>
<reference evidence="8" key="2">
    <citation type="submission" date="2020-04" db="EMBL/GenBank/DDBJ databases">
        <authorList>
            <person name="Yang Y."/>
        </authorList>
    </citation>
    <scope>NUCLEOTIDE SEQUENCE</scope>
    <source>
        <tissue evidence="8">Antennae</tissue>
    </source>
</reference>
<evidence type="ECO:0000256" key="5">
    <source>
        <dbReference type="ARBA" id="ARBA00023180"/>
    </source>
</evidence>
<evidence type="ECO:0000313" key="8">
    <source>
        <dbReference type="EMBL" id="QLI62116.1"/>
    </source>
</evidence>
<protein>
    <recommendedName>
        <fullName evidence="6">Carboxylic ester hydrolase</fullName>
        <ecNumber evidence="6">3.1.1.-</ecNumber>
    </recommendedName>
</protein>
<feature type="domain" description="Carboxylesterase type B" evidence="7">
    <location>
        <begin position="3"/>
        <end position="520"/>
    </location>
</feature>
<evidence type="ECO:0000256" key="6">
    <source>
        <dbReference type="RuleBase" id="RU361235"/>
    </source>
</evidence>
<dbReference type="Pfam" id="PF00135">
    <property type="entry name" value="COesterase"/>
    <property type="match status" value="1"/>
</dbReference>
<accession>A0A7D5UMP8</accession>
<dbReference type="InterPro" id="IPR029058">
    <property type="entry name" value="AB_hydrolase_fold"/>
</dbReference>
<evidence type="ECO:0000256" key="1">
    <source>
        <dbReference type="ARBA" id="ARBA00005964"/>
    </source>
</evidence>
<keyword evidence="5" id="KW-0325">Glycoprotein</keyword>
<dbReference type="PROSITE" id="PS00122">
    <property type="entry name" value="CARBOXYLESTERASE_B_1"/>
    <property type="match status" value="1"/>
</dbReference>
<organism evidence="8">
    <name type="scientific">Streltzoviella insularis</name>
    <dbReference type="NCBI Taxonomy" id="1206366"/>
    <lineage>
        <taxon>Eukaryota</taxon>
        <taxon>Metazoa</taxon>
        <taxon>Ecdysozoa</taxon>
        <taxon>Arthropoda</taxon>
        <taxon>Hexapoda</taxon>
        <taxon>Insecta</taxon>
        <taxon>Pterygota</taxon>
        <taxon>Neoptera</taxon>
        <taxon>Endopterygota</taxon>
        <taxon>Lepidoptera</taxon>
        <taxon>Glossata</taxon>
        <taxon>Ditrysia</taxon>
        <taxon>Cossoidea</taxon>
        <taxon>Cossidae</taxon>
        <taxon>Cossinae</taxon>
        <taxon>Streltzoviella</taxon>
    </lineage>
</organism>
<sequence>MSSPIVDLNEGKLKGKVCKTLNKIQYYSFKGVPYAKPPLGELRFSVPVPSEPWKGIRDATKNCNICAQFDRDTNGIIGDEDCLYLNVYTPKLSTTNSTLLPVMVYIHGGGFVFGSGTDDVIHGPDYLVEKDVVLVSLNYRLGVLGFLSLDCKEAPGNVGLRDQVEALRWVQKNINKFGGDPKNVTIFGASAGAASVEYLLLSPIAKGLFHKALAQSGSSLLHWAQTNKAKEFATKIASLKGKVLQDNQQLLTFLKSLPIKDLIATSMLVLAADTGRGGINFGFVPTIENPVDWEPFIDKSPYELLSRGEFTKVPFVSGFCTREGLLMVARGENVLNKLVKEKDFIEYLPFEIDSSQHTELENKIKHIYLDGKNKYQDEDAFAIDFFTDVDFLGGVYVATTLIAKHNSPVYFYEFCYDGNLNYLKNKLNINRQGACHGDENGYLIKSDKYTKGQPSETDKLVRERMAEMWTNFARHGDPTPKTDSKVITTKWEPLAETGMTCLLIDDKLTMQDNVYPARMKLFESLYKNAYASE</sequence>
<dbReference type="AlphaFoldDB" id="A0A7D5UMP8"/>
<dbReference type="PANTHER" id="PTHR43142:SF1">
    <property type="entry name" value="CARBOXYLIC ESTER HYDROLASE"/>
    <property type="match status" value="1"/>
</dbReference>
<evidence type="ECO:0000256" key="2">
    <source>
        <dbReference type="ARBA" id="ARBA00022487"/>
    </source>
</evidence>
<dbReference type="PANTHER" id="PTHR43142">
    <property type="entry name" value="CARBOXYLIC ESTER HYDROLASE"/>
    <property type="match status" value="1"/>
</dbReference>
<reference evidence="8" key="1">
    <citation type="journal article" date="2019" name="Sci. Rep.">
        <title>Antennal transcriptome analyses and olfactory protein identification in an important wood-boring moth pest, Streltzoviella insularis (Lepidoptera: Cossidae).</title>
        <authorList>
            <person name="Yang Y"/>
            <person name="Li W"/>
            <person name="Tao J Zong.S."/>
        </authorList>
    </citation>
    <scope>NUCLEOTIDE SEQUENCE</scope>
    <source>
        <tissue evidence="8">Antennae</tissue>
    </source>
</reference>
<dbReference type="Gene3D" id="3.40.50.1820">
    <property type="entry name" value="alpha/beta hydrolase"/>
    <property type="match status" value="1"/>
</dbReference>
<evidence type="ECO:0000256" key="4">
    <source>
        <dbReference type="ARBA" id="ARBA00023157"/>
    </source>
</evidence>
<dbReference type="PROSITE" id="PS00941">
    <property type="entry name" value="CARBOXYLESTERASE_B_2"/>
    <property type="match status" value="1"/>
</dbReference>
<keyword evidence="3 6" id="KW-0378">Hydrolase</keyword>
<dbReference type="InterPro" id="IPR002018">
    <property type="entry name" value="CarbesteraseB"/>
</dbReference>
<evidence type="ECO:0000256" key="3">
    <source>
        <dbReference type="ARBA" id="ARBA00022801"/>
    </source>
</evidence>
<dbReference type="SUPFAM" id="SSF53474">
    <property type="entry name" value="alpha/beta-Hydrolases"/>
    <property type="match status" value="1"/>
</dbReference>
<keyword evidence="4" id="KW-1015">Disulfide bond</keyword>
<dbReference type="InterPro" id="IPR019819">
    <property type="entry name" value="Carboxylesterase_B_CS"/>
</dbReference>
<name>A0A7D5UMP8_9NEOP</name>
<dbReference type="EMBL" id="MT386832">
    <property type="protein sequence ID" value="QLI62116.1"/>
    <property type="molecule type" value="mRNA"/>
</dbReference>
<dbReference type="GO" id="GO:0052689">
    <property type="term" value="F:carboxylic ester hydrolase activity"/>
    <property type="evidence" value="ECO:0007669"/>
    <property type="project" value="UniProtKB-KW"/>
</dbReference>
<dbReference type="InterPro" id="IPR019826">
    <property type="entry name" value="Carboxylesterase_B_AS"/>
</dbReference>
<keyword evidence="2" id="KW-0719">Serine esterase</keyword>
<dbReference type="EC" id="3.1.1.-" evidence="6"/>
<comment type="similarity">
    <text evidence="1 6">Belongs to the type-B carboxylesterase/lipase family.</text>
</comment>